<keyword evidence="1 3" id="KW-0853">WD repeat</keyword>
<dbReference type="InterPro" id="IPR015943">
    <property type="entry name" value="WD40/YVTN_repeat-like_dom_sf"/>
</dbReference>
<proteinExistence type="predicted"/>
<dbReference type="PANTHER" id="PTHR15574">
    <property type="entry name" value="WD REPEAT DOMAIN-CONTAINING FAMILY"/>
    <property type="match status" value="1"/>
</dbReference>
<evidence type="ECO:0000313" key="5">
    <source>
        <dbReference type="Proteomes" id="UP001151699"/>
    </source>
</evidence>
<comment type="caution">
    <text evidence="4">The sequence shown here is derived from an EMBL/GenBank/DDBJ whole genome shotgun (WGS) entry which is preliminary data.</text>
</comment>
<dbReference type="PROSITE" id="PS50294">
    <property type="entry name" value="WD_REPEATS_REGION"/>
    <property type="match status" value="1"/>
</dbReference>
<protein>
    <submittedName>
        <fullName evidence="4">WD and tetratricopeptide repeats protein 1</fullName>
    </submittedName>
</protein>
<evidence type="ECO:0000313" key="4">
    <source>
        <dbReference type="EMBL" id="KAJ6648158.1"/>
    </source>
</evidence>
<dbReference type="GO" id="GO:0045717">
    <property type="term" value="P:negative regulation of fatty acid biosynthetic process"/>
    <property type="evidence" value="ECO:0007669"/>
    <property type="project" value="TreeGrafter"/>
</dbReference>
<name>A0A9Q0S8P7_9DIPT</name>
<dbReference type="PROSITE" id="PS50082">
    <property type="entry name" value="WD_REPEATS_2"/>
    <property type="match status" value="1"/>
</dbReference>
<evidence type="ECO:0000256" key="1">
    <source>
        <dbReference type="ARBA" id="ARBA00022574"/>
    </source>
</evidence>
<dbReference type="GO" id="GO:0005737">
    <property type="term" value="C:cytoplasm"/>
    <property type="evidence" value="ECO:0007669"/>
    <property type="project" value="TreeGrafter"/>
</dbReference>
<dbReference type="AlphaFoldDB" id="A0A9Q0S8P7"/>
<dbReference type="PANTHER" id="PTHR15574:SF40">
    <property type="entry name" value="WD AND TETRATRICOPEPTIDE REPEATS PROTEIN 1"/>
    <property type="match status" value="1"/>
</dbReference>
<reference evidence="4" key="1">
    <citation type="submission" date="2022-07" db="EMBL/GenBank/DDBJ databases">
        <authorList>
            <person name="Trinca V."/>
            <person name="Uliana J.V.C."/>
            <person name="Torres T.T."/>
            <person name="Ward R.J."/>
            <person name="Monesi N."/>
        </authorList>
    </citation>
    <scope>NUCLEOTIDE SEQUENCE</scope>
    <source>
        <strain evidence="4">HSMRA1968</strain>
        <tissue evidence="4">Whole embryos</tissue>
    </source>
</reference>
<dbReference type="InterPro" id="IPR001680">
    <property type="entry name" value="WD40_rpt"/>
</dbReference>
<feature type="non-terminal residue" evidence="4">
    <location>
        <position position="1"/>
    </location>
</feature>
<dbReference type="OrthoDB" id="4869960at2759"/>
<dbReference type="InterPro" id="IPR011990">
    <property type="entry name" value="TPR-like_helical_dom_sf"/>
</dbReference>
<gene>
    <name evidence="4" type="primary">Wdtc1</name>
    <name evidence="4" type="ORF">Bhyg_03384</name>
</gene>
<evidence type="ECO:0000256" key="3">
    <source>
        <dbReference type="PROSITE-ProRule" id="PRU00221"/>
    </source>
</evidence>
<keyword evidence="5" id="KW-1185">Reference proteome</keyword>
<dbReference type="SUPFAM" id="SSF48452">
    <property type="entry name" value="TPR-like"/>
    <property type="match status" value="1"/>
</dbReference>
<keyword evidence="2" id="KW-0677">Repeat</keyword>
<accession>A0A9Q0S8P7</accession>
<dbReference type="InterPro" id="IPR045151">
    <property type="entry name" value="DCAF8"/>
</dbReference>
<feature type="repeat" description="WD" evidence="3">
    <location>
        <begin position="25"/>
        <end position="57"/>
    </location>
</feature>
<dbReference type="GO" id="GO:0080008">
    <property type="term" value="C:Cul4-RING E3 ubiquitin ligase complex"/>
    <property type="evidence" value="ECO:0007669"/>
    <property type="project" value="TreeGrafter"/>
</dbReference>
<dbReference type="Gene3D" id="1.25.40.10">
    <property type="entry name" value="Tetratricopeptide repeat domain"/>
    <property type="match status" value="1"/>
</dbReference>
<organism evidence="4 5">
    <name type="scientific">Pseudolycoriella hygida</name>
    <dbReference type="NCBI Taxonomy" id="35572"/>
    <lineage>
        <taxon>Eukaryota</taxon>
        <taxon>Metazoa</taxon>
        <taxon>Ecdysozoa</taxon>
        <taxon>Arthropoda</taxon>
        <taxon>Hexapoda</taxon>
        <taxon>Insecta</taxon>
        <taxon>Pterygota</taxon>
        <taxon>Neoptera</taxon>
        <taxon>Endopterygota</taxon>
        <taxon>Diptera</taxon>
        <taxon>Nematocera</taxon>
        <taxon>Sciaroidea</taxon>
        <taxon>Sciaridae</taxon>
        <taxon>Pseudolycoriella</taxon>
    </lineage>
</organism>
<dbReference type="InterPro" id="IPR036322">
    <property type="entry name" value="WD40_repeat_dom_sf"/>
</dbReference>
<dbReference type="Gene3D" id="2.130.10.10">
    <property type="entry name" value="YVTN repeat-like/Quinoprotein amine dehydrogenase"/>
    <property type="match status" value="3"/>
</dbReference>
<sequence length="527" mass="60418">IETLIKNRLHAAPQFIDRLELEAILEGHNGCVNCIEWSETGQLLASVSDDQHLMIWDPFKHRRLVDVSTPHHNNIFSVKFLPQSQDSKLATGAGDTNVYIFDINKTTEPIWSCHCHRSRIKRLTTAPENPHMLWSSAEDGTQISRDTEVKCVAINPRRPELLAVGCNDPYARIYDRRKLSLRNTVREEDLENTRTIESDEENIPKNCVTYFCPGHFKKHLQSGTKNLHKAITYLAFSPNGTELLVNMGTEQIYLYDVIDAKEPVFFELPAYNQQRNETATKRKNEKYLQAITQFTAAIELMGDQSILYLNRATAYMRRNWSGDVYAALRDCKRALELDPQYVKAHFRLARALLELGYTADDSGVKMLMKDITSAMESEKTDSTDRIMLKLTEKEIALRSEAKDYKEWFVGHCNTTTDIKEANFFGSDGKYIVAGSDDGHFFIWERPSNMITSIYKADMTIVNCVQPHPFICLMATSGLDNEIRLWSPQAEDDSLAKYRVHYFDNAVSSNQTRMQTETFETYPICRAS</sequence>
<dbReference type="SMART" id="SM00320">
    <property type="entry name" value="WD40"/>
    <property type="match status" value="6"/>
</dbReference>
<dbReference type="EMBL" id="WJQU01000001">
    <property type="protein sequence ID" value="KAJ6648158.1"/>
    <property type="molecule type" value="Genomic_DNA"/>
</dbReference>
<dbReference type="Proteomes" id="UP001151699">
    <property type="component" value="Chromosome A"/>
</dbReference>
<dbReference type="SUPFAM" id="SSF50978">
    <property type="entry name" value="WD40 repeat-like"/>
    <property type="match status" value="1"/>
</dbReference>
<feature type="non-terminal residue" evidence="4">
    <location>
        <position position="527"/>
    </location>
</feature>
<evidence type="ECO:0000256" key="2">
    <source>
        <dbReference type="ARBA" id="ARBA00022737"/>
    </source>
</evidence>
<dbReference type="Pfam" id="PF00400">
    <property type="entry name" value="WD40"/>
    <property type="match status" value="3"/>
</dbReference>